<organism evidence="3 4">
    <name type="scientific">Spirosoma sordidisoli</name>
    <dbReference type="NCBI Taxonomy" id="2502893"/>
    <lineage>
        <taxon>Bacteria</taxon>
        <taxon>Pseudomonadati</taxon>
        <taxon>Bacteroidota</taxon>
        <taxon>Cytophagia</taxon>
        <taxon>Cytophagales</taxon>
        <taxon>Cytophagaceae</taxon>
        <taxon>Spirosoma</taxon>
    </lineage>
</organism>
<evidence type="ECO:0000256" key="1">
    <source>
        <dbReference type="SAM" id="Phobius"/>
    </source>
</evidence>
<keyword evidence="4" id="KW-1185">Reference proteome</keyword>
<accession>A0A4Q2USK1</accession>
<dbReference type="EMBL" id="SBLB01000001">
    <property type="protein sequence ID" value="RYC72052.1"/>
    <property type="molecule type" value="Genomic_DNA"/>
</dbReference>
<feature type="domain" description="Inner membrane protein YgaP-like transmembrane" evidence="2">
    <location>
        <begin position="1"/>
        <end position="66"/>
    </location>
</feature>
<dbReference type="Proteomes" id="UP000290407">
    <property type="component" value="Unassembled WGS sequence"/>
</dbReference>
<dbReference type="RefSeq" id="WP_129601036.1">
    <property type="nucleotide sequence ID" value="NZ_SBLB01000001.1"/>
</dbReference>
<feature type="transmembrane region" description="Helical" evidence="1">
    <location>
        <begin position="35"/>
        <end position="59"/>
    </location>
</feature>
<evidence type="ECO:0000313" key="4">
    <source>
        <dbReference type="Proteomes" id="UP000290407"/>
    </source>
</evidence>
<keyword evidence="1" id="KW-1133">Transmembrane helix</keyword>
<evidence type="ECO:0000259" key="2">
    <source>
        <dbReference type="Pfam" id="PF11127"/>
    </source>
</evidence>
<dbReference type="Pfam" id="PF11127">
    <property type="entry name" value="YgaP-like_TM"/>
    <property type="match status" value="1"/>
</dbReference>
<feature type="transmembrane region" description="Helical" evidence="1">
    <location>
        <begin position="12"/>
        <end position="29"/>
    </location>
</feature>
<evidence type="ECO:0000313" key="3">
    <source>
        <dbReference type="EMBL" id="RYC72052.1"/>
    </source>
</evidence>
<keyword evidence="1" id="KW-0812">Transmembrane</keyword>
<gene>
    <name evidence="3" type="ORF">EQG79_08010</name>
</gene>
<dbReference type="InterPro" id="IPR021309">
    <property type="entry name" value="YgaP-like_TM"/>
</dbReference>
<sequence>METNMGFLDKRIRLSIAAIVVLLIVTQLVTGLWAIVLGIVAVVFALTSMTGVCPLYTVLGLRTNRRKTSSAK</sequence>
<comment type="caution">
    <text evidence="3">The sequence shown here is derived from an EMBL/GenBank/DDBJ whole genome shotgun (WGS) entry which is preliminary data.</text>
</comment>
<reference evidence="3 4" key="1">
    <citation type="submission" date="2019-01" db="EMBL/GenBank/DDBJ databases">
        <title>Spirosoma flava sp. nov., a propanil-degrading bacterium isolated from herbicide-contaminated soil.</title>
        <authorList>
            <person name="Zhang L."/>
            <person name="Jiang J.-D."/>
        </authorList>
    </citation>
    <scope>NUCLEOTIDE SEQUENCE [LARGE SCALE GENOMIC DNA]</scope>
    <source>
        <strain evidence="3 4">TY50</strain>
    </source>
</reference>
<dbReference type="AlphaFoldDB" id="A0A4Q2USK1"/>
<name>A0A4Q2USK1_9BACT</name>
<keyword evidence="1" id="KW-0472">Membrane</keyword>
<proteinExistence type="predicted"/>
<protein>
    <submittedName>
        <fullName evidence="3">DUF2892 domain-containing protein</fullName>
    </submittedName>
</protein>